<accession>A0A0R3X3G1</accession>
<feature type="region of interest" description="Disordered" evidence="1">
    <location>
        <begin position="114"/>
        <end position="238"/>
    </location>
</feature>
<evidence type="ECO:0000259" key="2">
    <source>
        <dbReference type="PROSITE" id="PS50812"/>
    </source>
</evidence>
<proteinExistence type="predicted"/>
<feature type="compositionally biased region" description="Polar residues" evidence="1">
    <location>
        <begin position="610"/>
        <end position="619"/>
    </location>
</feature>
<dbReference type="PROSITE" id="PS50812">
    <property type="entry name" value="PWWP"/>
    <property type="match status" value="1"/>
</dbReference>
<feature type="compositionally biased region" description="Low complexity" evidence="1">
    <location>
        <begin position="573"/>
        <end position="594"/>
    </location>
</feature>
<feature type="compositionally biased region" description="Low complexity" evidence="1">
    <location>
        <begin position="138"/>
        <end position="147"/>
    </location>
</feature>
<feature type="compositionally biased region" description="Acidic residues" evidence="1">
    <location>
        <begin position="653"/>
        <end position="664"/>
    </location>
</feature>
<keyword evidence="4" id="KW-1185">Reference proteome</keyword>
<dbReference type="InterPro" id="IPR000313">
    <property type="entry name" value="PWWP_dom"/>
</dbReference>
<dbReference type="OrthoDB" id="62853at2759"/>
<dbReference type="SUPFAM" id="SSF140576">
    <property type="entry name" value="HIV integrase-binding domain"/>
    <property type="match status" value="1"/>
</dbReference>
<feature type="compositionally biased region" description="Pro residues" evidence="1">
    <location>
        <begin position="595"/>
        <end position="604"/>
    </location>
</feature>
<dbReference type="PANTHER" id="PTHR12550">
    <property type="entry name" value="HEPATOMA-DERIVED GROWTH FACTOR-RELATED"/>
    <property type="match status" value="1"/>
</dbReference>
<dbReference type="SUPFAM" id="SSF63748">
    <property type="entry name" value="Tudor/PWWP/MBT"/>
    <property type="match status" value="1"/>
</dbReference>
<dbReference type="WBParaSite" id="TTAC_0000788301-mRNA-1">
    <property type="protein sequence ID" value="TTAC_0000788301-mRNA-1"/>
    <property type="gene ID" value="TTAC_0000788301"/>
</dbReference>
<feature type="compositionally biased region" description="Basic and acidic residues" evidence="1">
    <location>
        <begin position="779"/>
        <end position="800"/>
    </location>
</feature>
<protein>
    <submittedName>
        <fullName evidence="5">PWWP domain-containing protein</fullName>
    </submittedName>
</protein>
<feature type="region of interest" description="Disordered" evidence="1">
    <location>
        <begin position="253"/>
        <end position="403"/>
    </location>
</feature>
<feature type="compositionally biased region" description="Basic and acidic residues" evidence="1">
    <location>
        <begin position="152"/>
        <end position="177"/>
    </location>
</feature>
<dbReference type="Gene3D" id="1.20.930.10">
    <property type="entry name" value="Conserved domain common to transcription factors TFIIS, elongin A, CRSP70"/>
    <property type="match status" value="1"/>
</dbReference>
<dbReference type="AlphaFoldDB" id="A0A0R3X3G1"/>
<dbReference type="STRING" id="6205.A0A0R3X3G1"/>
<dbReference type="Gene3D" id="2.30.30.140">
    <property type="match status" value="1"/>
</dbReference>
<feature type="region of interest" description="Disordered" evidence="1">
    <location>
        <begin position="737"/>
        <end position="807"/>
    </location>
</feature>
<feature type="compositionally biased region" description="Pro residues" evidence="1">
    <location>
        <begin position="876"/>
        <end position="886"/>
    </location>
</feature>
<evidence type="ECO:0000313" key="5">
    <source>
        <dbReference type="WBParaSite" id="TTAC_0000788301-mRNA-1"/>
    </source>
</evidence>
<dbReference type="Pfam" id="PF00855">
    <property type="entry name" value="PWWP"/>
    <property type="match status" value="1"/>
</dbReference>
<feature type="compositionally biased region" description="Polar residues" evidence="1">
    <location>
        <begin position="212"/>
        <end position="225"/>
    </location>
</feature>
<dbReference type="PANTHER" id="PTHR12550:SF70">
    <property type="entry name" value="JIL-1 ANCHORING AND STABILIZING PROTEIN, ISOFORM A"/>
    <property type="match status" value="1"/>
</dbReference>
<evidence type="ECO:0000313" key="4">
    <source>
        <dbReference type="Proteomes" id="UP000274429"/>
    </source>
</evidence>
<dbReference type="EMBL" id="UYWX01020415">
    <property type="protein sequence ID" value="VDM32337.1"/>
    <property type="molecule type" value="Genomic_DNA"/>
</dbReference>
<feature type="compositionally biased region" description="Basic and acidic residues" evidence="1">
    <location>
        <begin position="310"/>
        <end position="320"/>
    </location>
</feature>
<feature type="compositionally biased region" description="Pro residues" evidence="1">
    <location>
        <begin position="895"/>
        <end position="906"/>
    </location>
</feature>
<feature type="domain" description="PWWP" evidence="2">
    <location>
        <begin position="5"/>
        <end position="61"/>
    </location>
</feature>
<feature type="compositionally biased region" description="Low complexity" evidence="1">
    <location>
        <begin position="324"/>
        <end position="335"/>
    </location>
</feature>
<feature type="compositionally biased region" description="Polar residues" evidence="1">
    <location>
        <begin position="737"/>
        <end position="749"/>
    </location>
</feature>
<feature type="compositionally biased region" description="Basic residues" evidence="1">
    <location>
        <begin position="354"/>
        <end position="370"/>
    </location>
</feature>
<feature type="region of interest" description="Disordered" evidence="1">
    <location>
        <begin position="819"/>
        <end position="843"/>
    </location>
</feature>
<reference evidence="3 4" key="2">
    <citation type="submission" date="2018-11" db="EMBL/GenBank/DDBJ databases">
        <authorList>
            <consortium name="Pathogen Informatics"/>
        </authorList>
    </citation>
    <scope>NUCLEOTIDE SEQUENCE [LARGE SCALE GENOMIC DNA]</scope>
</reference>
<gene>
    <name evidence="3" type="ORF">TTAC_LOCUS7868</name>
</gene>
<feature type="region of interest" description="Disordered" evidence="1">
    <location>
        <begin position="858"/>
        <end position="928"/>
    </location>
</feature>
<feature type="compositionally biased region" description="Pro residues" evidence="1">
    <location>
        <begin position="823"/>
        <end position="836"/>
    </location>
</feature>
<feature type="region of interest" description="Disordered" evidence="1">
    <location>
        <begin position="700"/>
        <end position="719"/>
    </location>
</feature>
<feature type="compositionally biased region" description="Low complexity" evidence="1">
    <location>
        <begin position="750"/>
        <end position="762"/>
    </location>
</feature>
<evidence type="ECO:0000256" key="1">
    <source>
        <dbReference type="SAM" id="MobiDB-lite"/>
    </source>
</evidence>
<feature type="compositionally biased region" description="Polar residues" evidence="1">
    <location>
        <begin position="701"/>
        <end position="719"/>
    </location>
</feature>
<feature type="region of interest" description="Disordered" evidence="1">
    <location>
        <begin position="558"/>
        <end position="668"/>
    </location>
</feature>
<dbReference type="InterPro" id="IPR036218">
    <property type="entry name" value="HIVI-bd_sf"/>
</dbReference>
<sequence>MAYKPCDRIFAKVKGFPHWPARINVLPNDVKVPKGKYPIFFYGTHEVYFLAPKDIFPYERWKHKYAVSRNRPLFQKGLEEIENEPDVLLYGKDADAEQFLSQFYEFKRSAGRGSSSLDEEFVTPSEPPMGHASKKSVSRSSGVCSRRSGTKHIHESGKQVSPDREGRFSKRVTKTEKQSSSVLNDGEKLTTDSAAGERLESPLDSETGEVNRGSTDTISPTNRAPATTALGRPMRKSASKFSAMRLLKAGITFGDDEGSNEDADWHPTAAHNNDASDDYVPPDKSPTSPKSSQHSRDGSYQRGLKKQKDKPKSVTFERLKRPISSSSTEESSTSTDPDRRDNRKRSLVSESQRYKKRRTLPSSLAHRRERSRGSSSVSRPRLKLSNVSMTAEELSNRLNNRQNYQNGQKQLEELGTEARLHKIDIAIKTSLIRGQEDIPTCLQRLEALDNMELTLPVLVKCGVIVETIRKASPVFLYSLLLTVHVYRLQCSRYKPSMDVRIAALKVFNRFLKIRENASKEEMEEAHAELIANNKRLLTSSSQTGPSSVADIFRDVQQPRASTAQQKPPPPSKSPIQPTKSLAPPSNAALQALPSPASPSVPQLPIPSGATPASHSSTPLPDQPACPIQDVPGPLSPSNGSDSEGLAPSLGDLEGGESMESDDDSVLSPSNSLFKSLNAEATVAAVKQVFFQRTRDKMAATISRNQQPASSPQTELQPSTVTLDSDACVPQLPHFCSGPSSTHVPPTNLLSSSIPSSSSYQSSFDVELHRPPPPQVQEAGIRRIDHLSPENRRRLGRERARSPHALPHPLEHYQKFLRNGEAHLPPPPQLSPPPILPQPYVRGTTDDLDTRIARLLEAAAPQSHQRQEFHSSDTLSLPPPPPPPLPPSQNLILSHRPPPLPPHPPLIPTAAPSGYTPASPVSDGANDGQYFDLLNVWPLQQGHGSDKV</sequence>
<evidence type="ECO:0000313" key="3">
    <source>
        <dbReference type="EMBL" id="VDM32337.1"/>
    </source>
</evidence>
<dbReference type="SMART" id="SM00293">
    <property type="entry name" value="PWWP"/>
    <property type="match status" value="1"/>
</dbReference>
<reference evidence="5" key="1">
    <citation type="submission" date="2016-04" db="UniProtKB">
        <authorList>
            <consortium name="WormBaseParasite"/>
        </authorList>
    </citation>
    <scope>IDENTIFICATION</scope>
</reference>
<name>A0A0R3X3G1_HYDTA</name>
<dbReference type="InterPro" id="IPR035441">
    <property type="entry name" value="TFIIS/LEDGF_dom_sf"/>
</dbReference>
<feature type="compositionally biased region" description="Basic and acidic residues" evidence="1">
    <location>
        <begin position="185"/>
        <end position="201"/>
    </location>
</feature>
<dbReference type="Proteomes" id="UP000274429">
    <property type="component" value="Unassembled WGS sequence"/>
</dbReference>
<dbReference type="CDD" id="cd05834">
    <property type="entry name" value="PWWP_HRP"/>
    <property type="match status" value="1"/>
</dbReference>
<organism evidence="5">
    <name type="scientific">Hydatigena taeniaeformis</name>
    <name type="common">Feline tapeworm</name>
    <name type="synonym">Taenia taeniaeformis</name>
    <dbReference type="NCBI Taxonomy" id="6205"/>
    <lineage>
        <taxon>Eukaryota</taxon>
        <taxon>Metazoa</taxon>
        <taxon>Spiralia</taxon>
        <taxon>Lophotrochozoa</taxon>
        <taxon>Platyhelminthes</taxon>
        <taxon>Cestoda</taxon>
        <taxon>Eucestoda</taxon>
        <taxon>Cyclophyllidea</taxon>
        <taxon>Taeniidae</taxon>
        <taxon>Hydatigera</taxon>
    </lineage>
</organism>